<dbReference type="OrthoDB" id="3532230at2759"/>
<accession>A0A2J6TT35</accession>
<dbReference type="InParanoid" id="A0A2J6TT35"/>
<reference evidence="2 3" key="1">
    <citation type="submission" date="2016-04" db="EMBL/GenBank/DDBJ databases">
        <title>A degradative enzymes factory behind the ericoid mycorrhizal symbiosis.</title>
        <authorList>
            <consortium name="DOE Joint Genome Institute"/>
            <person name="Martino E."/>
            <person name="Morin E."/>
            <person name="Grelet G."/>
            <person name="Kuo A."/>
            <person name="Kohler A."/>
            <person name="Daghino S."/>
            <person name="Barry K."/>
            <person name="Choi C."/>
            <person name="Cichocki N."/>
            <person name="Clum A."/>
            <person name="Copeland A."/>
            <person name="Hainaut M."/>
            <person name="Haridas S."/>
            <person name="Labutti K."/>
            <person name="Lindquist E."/>
            <person name="Lipzen A."/>
            <person name="Khouja H.-R."/>
            <person name="Murat C."/>
            <person name="Ohm R."/>
            <person name="Olson A."/>
            <person name="Spatafora J."/>
            <person name="Veneault-Fourrey C."/>
            <person name="Henrissat B."/>
            <person name="Grigoriev I."/>
            <person name="Martin F."/>
            <person name="Perotto S."/>
        </authorList>
    </citation>
    <scope>NUCLEOTIDE SEQUENCE [LARGE SCALE GENOMIC DNA]</scope>
    <source>
        <strain evidence="2 3">E</strain>
    </source>
</reference>
<feature type="domain" description="Heterokaryon incompatibility" evidence="1">
    <location>
        <begin position="218"/>
        <end position="421"/>
    </location>
</feature>
<name>A0A2J6TT35_9HELO</name>
<dbReference type="STRING" id="1095630.A0A2J6TT35"/>
<dbReference type="AlphaFoldDB" id="A0A2J6TT35"/>
<dbReference type="Pfam" id="PF06985">
    <property type="entry name" value="HET"/>
    <property type="match status" value="1"/>
</dbReference>
<organism evidence="2 3">
    <name type="scientific">Hyaloscypha bicolor E</name>
    <dbReference type="NCBI Taxonomy" id="1095630"/>
    <lineage>
        <taxon>Eukaryota</taxon>
        <taxon>Fungi</taxon>
        <taxon>Dikarya</taxon>
        <taxon>Ascomycota</taxon>
        <taxon>Pezizomycotina</taxon>
        <taxon>Leotiomycetes</taxon>
        <taxon>Helotiales</taxon>
        <taxon>Hyaloscyphaceae</taxon>
        <taxon>Hyaloscypha</taxon>
        <taxon>Hyaloscypha bicolor</taxon>
    </lineage>
</organism>
<protein>
    <submittedName>
        <fullName evidence="2">HET-domain-containing protein</fullName>
    </submittedName>
</protein>
<dbReference type="InterPro" id="IPR010730">
    <property type="entry name" value="HET"/>
</dbReference>
<dbReference type="Proteomes" id="UP000235371">
    <property type="component" value="Unassembled WGS sequence"/>
</dbReference>
<dbReference type="RefSeq" id="XP_024743095.1">
    <property type="nucleotide sequence ID" value="XM_024886345.1"/>
</dbReference>
<evidence type="ECO:0000313" key="3">
    <source>
        <dbReference type="Proteomes" id="UP000235371"/>
    </source>
</evidence>
<proteinExistence type="predicted"/>
<dbReference type="GeneID" id="36594422"/>
<evidence type="ECO:0000313" key="2">
    <source>
        <dbReference type="EMBL" id="PMD66191.1"/>
    </source>
</evidence>
<dbReference type="PANTHER" id="PTHR33112">
    <property type="entry name" value="DOMAIN PROTEIN, PUTATIVE-RELATED"/>
    <property type="match status" value="1"/>
</dbReference>
<keyword evidence="3" id="KW-1185">Reference proteome</keyword>
<sequence length="843" mass="97481">MICQACENLTVDRLYSRGCEHDPKTSEWKQAGYLILHHSYEALEAAAADGCENCQTFHSRFIDACGDLQALRRRMKLLSESQDDSRPIIAWMHTEPDGGDKHKRMVHHLYLQVGSEPWKPGVDHLNIAFRICAPRAYSKDNHPHEFRFRFIYVDKDLGSDENFQVVRDWIHDCCINHKETCPLITDNELPTRLIDVGPADGSEEPRLMQPSKGEKGRYLSLSHCWGISTIKERLTTTLATLGLRLKSIPMSLMPATFYDATVITRKLGYRYLWIDSLCIIQNSAEDWEAESQNMGNIYMNASLTIAAAGAKDSDGGMLRDDYRVEDMGAQLGQPAQWFLQDRRVLNLYQFAEAKPKHTPVSEAEDNNTRVKSTSGHLKIHEGERSEIVSLEPWFSFSDKEENWYRCTVVGPLGYRGWCLQERLLSHRILYYGVRQIYWQCASSRQAADGEILPMSARTSFRSVGSEATESPDLLGLKRLHGPYNLDSSSIETRKKIRTKIYRTWHSIIFAYVNRRLTKQTDKLPALMGMARIIHELTGDTYVAGFWRRNLLVSLIWTHTASSIREYDLPRISESYYIQRPQWEQEKAWLEGPSWSWASADFVDRIDFWADRDEEYAMRVWTEQDAEILEVETDCVGLSDFGSVRSGRLTIRGFTYPRWDVRTSGWDPMDFLSSWNFGFCPQSPWNRVKDDMSRADLVLWDYWPRQKLSSTTRMLLHTCLWLICLFKPVFWHGLYYSGSGPKPEKPSCHACMKYLCVHVLSLMDRNPSDAVRFKSGKTVYEVTLWSLILEPVAGKEETYRRIGIAGKIVYVSEEEYRRLSSFDVGEKEVPKLFPTWKLKTMTII</sequence>
<dbReference type="EMBL" id="KZ613745">
    <property type="protein sequence ID" value="PMD66191.1"/>
    <property type="molecule type" value="Genomic_DNA"/>
</dbReference>
<dbReference type="PANTHER" id="PTHR33112:SF8">
    <property type="entry name" value="HETEROKARYON INCOMPATIBILITY DOMAIN-CONTAINING PROTEIN"/>
    <property type="match status" value="1"/>
</dbReference>
<gene>
    <name evidence="2" type="ORF">K444DRAFT_659396</name>
</gene>
<evidence type="ECO:0000259" key="1">
    <source>
        <dbReference type="Pfam" id="PF06985"/>
    </source>
</evidence>